<dbReference type="Proteomes" id="UP000005225">
    <property type="component" value="Unassembled WGS sequence"/>
</dbReference>
<evidence type="ECO:0000313" key="2">
    <source>
        <dbReference type="Ensembl" id="ENSOGAP00000004361.2"/>
    </source>
</evidence>
<dbReference type="Pfam" id="PF15382">
    <property type="entry name" value="DUF4609"/>
    <property type="match status" value="1"/>
</dbReference>
<dbReference type="OMA" id="GPFYRHR"/>
<dbReference type="Ensembl" id="ENSOGAT00000004887.2">
    <property type="protein sequence ID" value="ENSOGAP00000004361.2"/>
    <property type="gene ID" value="ENSOGAG00000004885.2"/>
</dbReference>
<dbReference type="InParanoid" id="H0WQU9"/>
<dbReference type="FunCoup" id="H0WQU9">
    <property type="interactions" value="57"/>
</dbReference>
<reference evidence="2" key="3">
    <citation type="submission" date="2025-09" db="UniProtKB">
        <authorList>
            <consortium name="Ensembl"/>
        </authorList>
    </citation>
    <scope>IDENTIFICATION</scope>
</reference>
<keyword evidence="3" id="KW-1185">Reference proteome</keyword>
<feature type="compositionally biased region" description="Polar residues" evidence="1">
    <location>
        <begin position="85"/>
        <end position="99"/>
    </location>
</feature>
<sequence length="132" mass="15075">VATHRRRWRPVCEEQKKAPTSSAPKSKEKHPQESRQSDKELEKLSDPPAGADEVSPPSMSEEKKADGKQKSNKKKNVIPRIIITRASNETLVSDSSSVSEEQRTIREQHDWGPYYRHRNPSTVDAYNLHTTE</sequence>
<dbReference type="EMBL" id="AAQR03166431">
    <property type="status" value="NOT_ANNOTATED_CDS"/>
    <property type="molecule type" value="Genomic_DNA"/>
</dbReference>
<dbReference type="GeneTree" id="ENSGT00390000014546"/>
<feature type="region of interest" description="Disordered" evidence="1">
    <location>
        <begin position="1"/>
        <end position="132"/>
    </location>
</feature>
<dbReference type="GO" id="GO:0005737">
    <property type="term" value="C:cytoplasm"/>
    <property type="evidence" value="ECO:0007669"/>
    <property type="project" value="TreeGrafter"/>
</dbReference>
<feature type="compositionally biased region" description="Polar residues" evidence="1">
    <location>
        <begin position="120"/>
        <end position="132"/>
    </location>
</feature>
<dbReference type="AlphaFoldDB" id="H0WQU9"/>
<accession>H0WQU9</accession>
<feature type="compositionally biased region" description="Basic and acidic residues" evidence="1">
    <location>
        <begin position="100"/>
        <end position="110"/>
    </location>
</feature>
<dbReference type="GO" id="GO:0005634">
    <property type="term" value="C:nucleus"/>
    <property type="evidence" value="ECO:0007669"/>
    <property type="project" value="TreeGrafter"/>
</dbReference>
<feature type="compositionally biased region" description="Basic and acidic residues" evidence="1">
    <location>
        <begin position="60"/>
        <end position="69"/>
    </location>
</feature>
<reference evidence="3" key="1">
    <citation type="submission" date="2011-03" db="EMBL/GenBank/DDBJ databases">
        <title>Version 3 of the genome sequence of Otolemur garnettii (Bushbaby).</title>
        <authorList>
            <consortium name="The Broad Institute Genome Sequencing Platform"/>
            <person name="Di Palma F."/>
            <person name="Johnson J."/>
            <person name="Lander E.S."/>
            <person name="Lindblad-Toh K."/>
            <person name="Jaffe D.B."/>
            <person name="Gnerre S."/>
            <person name="MacCallum I."/>
            <person name="Przybylski D."/>
            <person name="Ribeiro F.J."/>
            <person name="Burton J.N."/>
            <person name="Walker B.J."/>
            <person name="Sharpe T."/>
            <person name="Hall G."/>
        </authorList>
    </citation>
    <scope>NUCLEOTIDE SEQUENCE [LARGE SCALE GENOMIC DNA]</scope>
</reference>
<evidence type="ECO:0000313" key="3">
    <source>
        <dbReference type="Proteomes" id="UP000005225"/>
    </source>
</evidence>
<dbReference type="HOGENOM" id="CLU_162385_0_0_1"/>
<dbReference type="eggNOG" id="ENOG502TF19">
    <property type="taxonomic scope" value="Eukaryota"/>
</dbReference>
<dbReference type="EMBL" id="AAQR03166430">
    <property type="status" value="NOT_ANNOTATED_CDS"/>
    <property type="molecule type" value="Genomic_DNA"/>
</dbReference>
<protein>
    <submittedName>
        <fullName evidence="2">Spermatosis associated 33</fullName>
    </submittedName>
</protein>
<proteinExistence type="predicted"/>
<dbReference type="PANTHER" id="PTHR38649">
    <property type="entry name" value="SPERMATOGENESIS-ASSOCIATED PROTEIN 33"/>
    <property type="match status" value="1"/>
</dbReference>
<organism evidence="2 3">
    <name type="scientific">Otolemur garnettii</name>
    <name type="common">Small-eared galago</name>
    <name type="synonym">Garnett's greater bushbaby</name>
    <dbReference type="NCBI Taxonomy" id="30611"/>
    <lineage>
        <taxon>Eukaryota</taxon>
        <taxon>Metazoa</taxon>
        <taxon>Chordata</taxon>
        <taxon>Craniata</taxon>
        <taxon>Vertebrata</taxon>
        <taxon>Euteleostomi</taxon>
        <taxon>Mammalia</taxon>
        <taxon>Eutheria</taxon>
        <taxon>Euarchontoglires</taxon>
        <taxon>Primates</taxon>
        <taxon>Strepsirrhini</taxon>
        <taxon>Lorisiformes</taxon>
        <taxon>Galagidae</taxon>
        <taxon>Otolemur</taxon>
    </lineage>
</organism>
<feature type="compositionally biased region" description="Basic and acidic residues" evidence="1">
    <location>
        <begin position="25"/>
        <end position="45"/>
    </location>
</feature>
<name>H0WQU9_OTOGA</name>
<dbReference type="InterPro" id="IPR027930">
    <property type="entry name" value="DUF4609"/>
</dbReference>
<reference evidence="2" key="2">
    <citation type="submission" date="2025-08" db="UniProtKB">
        <authorList>
            <consortium name="Ensembl"/>
        </authorList>
    </citation>
    <scope>IDENTIFICATION</scope>
</reference>
<dbReference type="PANTHER" id="PTHR38649:SF1">
    <property type="entry name" value="SPERMATOGENESIS-ASSOCIATED PROTEIN 33"/>
    <property type="match status" value="1"/>
</dbReference>
<evidence type="ECO:0000256" key="1">
    <source>
        <dbReference type="SAM" id="MobiDB-lite"/>
    </source>
</evidence>